<feature type="compositionally biased region" description="Polar residues" evidence="1">
    <location>
        <begin position="220"/>
        <end position="235"/>
    </location>
</feature>
<accession>A0ABY3YV58</accession>
<reference evidence="3 4" key="1">
    <citation type="submission" date="2022-03" db="EMBL/GenBank/DDBJ databases">
        <title>Complete genome of Streptomyces rimosus ssp. rimosus R7 (=ATCC 10970).</title>
        <authorList>
            <person name="Beganovic S."/>
            <person name="Ruckert C."/>
            <person name="Busche T."/>
            <person name="Kalinowski J."/>
            <person name="Wittmann C."/>
        </authorList>
    </citation>
    <scope>NUCLEOTIDE SEQUENCE [LARGE SCALE GENOMIC DNA]</scope>
    <source>
        <strain evidence="3 4">R7</strain>
    </source>
</reference>
<keyword evidence="4" id="KW-1185">Reference proteome</keyword>
<dbReference type="RefSeq" id="WP_003983614.1">
    <property type="nucleotide sequence ID" value="NZ_CP043497.1"/>
</dbReference>
<dbReference type="EMBL" id="CP094298">
    <property type="protein sequence ID" value="UNZ01828.1"/>
    <property type="molecule type" value="Genomic_DNA"/>
</dbReference>
<dbReference type="GeneID" id="66859089"/>
<dbReference type="Proteomes" id="UP000829494">
    <property type="component" value="Chromosome"/>
</dbReference>
<evidence type="ECO:0000256" key="1">
    <source>
        <dbReference type="SAM" id="MobiDB-lite"/>
    </source>
</evidence>
<protein>
    <recommendedName>
        <fullName evidence="5">Htaa domain-containing protein</fullName>
    </recommendedName>
</protein>
<feature type="compositionally biased region" description="Polar residues" evidence="1">
    <location>
        <begin position="262"/>
        <end position="271"/>
    </location>
</feature>
<keyword evidence="2" id="KW-0732">Signal</keyword>
<feature type="region of interest" description="Disordered" evidence="1">
    <location>
        <begin position="220"/>
        <end position="303"/>
    </location>
</feature>
<evidence type="ECO:0000313" key="4">
    <source>
        <dbReference type="Proteomes" id="UP000829494"/>
    </source>
</evidence>
<feature type="chain" id="PRO_5045582369" description="Htaa domain-containing protein" evidence="2">
    <location>
        <begin position="28"/>
        <end position="303"/>
    </location>
</feature>
<feature type="compositionally biased region" description="Low complexity" evidence="1">
    <location>
        <begin position="236"/>
        <end position="247"/>
    </location>
</feature>
<feature type="compositionally biased region" description="Low complexity" evidence="1">
    <location>
        <begin position="273"/>
        <end position="288"/>
    </location>
</feature>
<gene>
    <name evidence="3" type="ORF">SRIMR7_06730</name>
</gene>
<name>A0ABY3YV58_STRRM</name>
<organism evidence="3 4">
    <name type="scientific">Streptomyces rimosus subsp. rimosus</name>
    <dbReference type="NCBI Taxonomy" id="132474"/>
    <lineage>
        <taxon>Bacteria</taxon>
        <taxon>Bacillati</taxon>
        <taxon>Actinomycetota</taxon>
        <taxon>Actinomycetes</taxon>
        <taxon>Kitasatosporales</taxon>
        <taxon>Streptomycetaceae</taxon>
        <taxon>Streptomyces</taxon>
    </lineage>
</organism>
<proteinExistence type="predicted"/>
<evidence type="ECO:0000256" key="2">
    <source>
        <dbReference type="SAM" id="SignalP"/>
    </source>
</evidence>
<evidence type="ECO:0000313" key="3">
    <source>
        <dbReference type="EMBL" id="UNZ01828.1"/>
    </source>
</evidence>
<sequence>MPTDRCRLLPIASASALALAATLGAGAALVASPATASGPARAAAPQDPREATVRVGTGTAHFCLTPDATRALDKAGIRLAPIAPAKLTGPAARRCVTTPISGGTLNTRFTSGHLDFGGGFDFVRKDHRHLRVSALRGELATSRVTGTVGGSKGRRTDFLAFHVDPNRVKVGGGQAQAKMSFTLTERGVGAFRGAFRGQSPIGAGQRVFDGDGAAKFTLQQAGSASPGTGTAQKQVTPAPATPARQTPGSAQKPSAGAAQRPSAGTAQQPAGQSPDTSSRPAADSAPARQNDVAMDPINAMSAD</sequence>
<evidence type="ECO:0008006" key="5">
    <source>
        <dbReference type="Google" id="ProtNLM"/>
    </source>
</evidence>
<feature type="signal peptide" evidence="2">
    <location>
        <begin position="1"/>
        <end position="27"/>
    </location>
</feature>